<reference evidence="3 4" key="1">
    <citation type="submission" date="2016-10" db="EMBL/GenBank/DDBJ databases">
        <authorList>
            <person name="de Groot N.N."/>
        </authorList>
    </citation>
    <scope>NUCLEOTIDE SEQUENCE [LARGE SCALE GENOMIC DNA]</scope>
    <source>
        <strain evidence="3 4">CGMCC 4.3510</strain>
    </source>
</reference>
<dbReference type="Proteomes" id="UP000199323">
    <property type="component" value="Unassembled WGS sequence"/>
</dbReference>
<protein>
    <submittedName>
        <fullName evidence="3">5-hydroxyisourate hydrolase</fullName>
    </submittedName>
</protein>
<organism evidence="3 4">
    <name type="scientific">Actinacidiphila alni</name>
    <dbReference type="NCBI Taxonomy" id="380248"/>
    <lineage>
        <taxon>Bacteria</taxon>
        <taxon>Bacillati</taxon>
        <taxon>Actinomycetota</taxon>
        <taxon>Actinomycetes</taxon>
        <taxon>Kitasatosporales</taxon>
        <taxon>Streptomycetaceae</taxon>
        <taxon>Actinacidiphila</taxon>
    </lineage>
</organism>
<feature type="domain" description="Transthyretin/hydroxyisourate hydrolase" evidence="2">
    <location>
        <begin position="3"/>
        <end position="108"/>
    </location>
</feature>
<dbReference type="EMBL" id="FONG01000006">
    <property type="protein sequence ID" value="SFE89399.1"/>
    <property type="molecule type" value="Genomic_DNA"/>
</dbReference>
<dbReference type="Pfam" id="PF00576">
    <property type="entry name" value="Transthyretin"/>
    <property type="match status" value="1"/>
</dbReference>
<name>A0A1I2E9Q9_9ACTN</name>
<dbReference type="InterPro" id="IPR000895">
    <property type="entry name" value="Transthyretin/HIU_hydrolase"/>
</dbReference>
<feature type="binding site" evidence="1">
    <location>
        <position position="107"/>
    </location>
    <ligand>
        <name>substrate</name>
    </ligand>
</feature>
<dbReference type="SUPFAM" id="SSF49472">
    <property type="entry name" value="Transthyretin (synonym: prealbumin)"/>
    <property type="match status" value="1"/>
</dbReference>
<sequence length="110" mass="11840">MSLSVHIVDSAFGVPAADVDVQLRHATGDDWRELVRGRTGADGRLAVLGDRDVPPGVYQVICDLDAYYAALGALPLNPRAVVEFRVSESDADMHLSIVVSAHSFMSYRAA</sequence>
<dbReference type="InterPro" id="IPR023416">
    <property type="entry name" value="Transthyretin/HIU_hydrolase_d"/>
</dbReference>
<dbReference type="InterPro" id="IPR036817">
    <property type="entry name" value="Transthyretin/HIU_hydrolase_sf"/>
</dbReference>
<dbReference type="AlphaFoldDB" id="A0A1I2E9Q9"/>
<proteinExistence type="predicted"/>
<dbReference type="STRING" id="380248.SAMN05216251_10693"/>
<dbReference type="GO" id="GO:0016787">
    <property type="term" value="F:hydrolase activity"/>
    <property type="evidence" value="ECO:0007669"/>
    <property type="project" value="UniProtKB-KW"/>
</dbReference>
<keyword evidence="4" id="KW-1185">Reference proteome</keyword>
<keyword evidence="3" id="KW-0378">Hydrolase</keyword>
<dbReference type="PRINTS" id="PR00189">
    <property type="entry name" value="TRNSTHYRETIN"/>
</dbReference>
<feature type="binding site" evidence="1">
    <location>
        <position position="44"/>
    </location>
    <ligand>
        <name>substrate</name>
    </ligand>
</feature>
<dbReference type="PANTHER" id="PTHR10395:SF7">
    <property type="entry name" value="5-HYDROXYISOURATE HYDROLASE"/>
    <property type="match status" value="1"/>
</dbReference>
<evidence type="ECO:0000313" key="3">
    <source>
        <dbReference type="EMBL" id="SFE89399.1"/>
    </source>
</evidence>
<evidence type="ECO:0000313" key="4">
    <source>
        <dbReference type="Proteomes" id="UP000199323"/>
    </source>
</evidence>
<evidence type="ECO:0000259" key="2">
    <source>
        <dbReference type="Pfam" id="PF00576"/>
    </source>
</evidence>
<dbReference type="PANTHER" id="PTHR10395">
    <property type="entry name" value="URICASE AND TRANSTHYRETIN-RELATED"/>
    <property type="match status" value="1"/>
</dbReference>
<dbReference type="GO" id="GO:0006144">
    <property type="term" value="P:purine nucleobase metabolic process"/>
    <property type="evidence" value="ECO:0007669"/>
    <property type="project" value="TreeGrafter"/>
</dbReference>
<evidence type="ECO:0000256" key="1">
    <source>
        <dbReference type="PIRSR" id="PIRSR600895-51"/>
    </source>
</evidence>
<gene>
    <name evidence="3" type="ORF">SAMN05216251_10693</name>
</gene>
<dbReference type="Gene3D" id="2.60.40.180">
    <property type="entry name" value="Transthyretin/hydroxyisourate hydrolase domain"/>
    <property type="match status" value="1"/>
</dbReference>
<accession>A0A1I2E9Q9</accession>
<feature type="binding site" evidence="1">
    <location>
        <position position="6"/>
    </location>
    <ligand>
        <name>substrate</name>
    </ligand>
</feature>